<dbReference type="CDD" id="cd04301">
    <property type="entry name" value="NAT_SF"/>
    <property type="match status" value="1"/>
</dbReference>
<sequence length="150" mass="17563">MIRESRIEDIPEIIQVIHESIRSCVLDHQRNESNIQIWLEKTNQSNLLLWLLYNDSWVYIDNNRVVGFILVDDQGVILLNYICPEMQQQGIGKALLMNMMERMHIKKVKKITLDSTQTALHFYKKHGFKPKHTADVTSAQTTTHLVKYLS</sequence>
<gene>
    <name evidence="2" type="ORF">BBP83_05235</name>
</gene>
<feature type="domain" description="N-acetyltransferase" evidence="1">
    <location>
        <begin position="1"/>
        <end position="150"/>
    </location>
</feature>
<comment type="caution">
    <text evidence="2">The sequence shown here is derived from an EMBL/GenBank/DDBJ whole genome shotgun (WGS) entry which is preliminary data.</text>
</comment>
<dbReference type="Pfam" id="PF13673">
    <property type="entry name" value="Acetyltransf_10"/>
    <property type="match status" value="1"/>
</dbReference>
<dbReference type="GO" id="GO:0016747">
    <property type="term" value="F:acyltransferase activity, transferring groups other than amino-acyl groups"/>
    <property type="evidence" value="ECO:0007669"/>
    <property type="project" value="InterPro"/>
</dbReference>
<dbReference type="PANTHER" id="PTHR43451:SF1">
    <property type="entry name" value="ACETYLTRANSFERASE"/>
    <property type="match status" value="1"/>
</dbReference>
<dbReference type="RefSeq" id="WP_068886598.1">
    <property type="nucleotide sequence ID" value="NZ_CBCRUU010000001.1"/>
</dbReference>
<name>A0A1C3CYD4_9GAMM</name>
<dbReference type="OrthoDB" id="5355033at2"/>
<evidence type="ECO:0000313" key="2">
    <source>
        <dbReference type="EMBL" id="ODA13774.1"/>
    </source>
</evidence>
<dbReference type="EMBL" id="MBDL01000008">
    <property type="protein sequence ID" value="ODA13774.1"/>
    <property type="molecule type" value="Genomic_DNA"/>
</dbReference>
<dbReference type="SUPFAM" id="SSF55729">
    <property type="entry name" value="Acyl-CoA N-acyltransferases (Nat)"/>
    <property type="match status" value="1"/>
</dbReference>
<reference evidence="2 3" key="1">
    <citation type="submission" date="2016-07" db="EMBL/GenBank/DDBJ databases">
        <title>Acinetobacter sp. ANC 4603.</title>
        <authorList>
            <person name="Radolfova-Krizova L."/>
            <person name="Nemec A."/>
        </authorList>
    </citation>
    <scope>NUCLEOTIDE SEQUENCE [LARGE SCALE GENOMIC DNA]</scope>
    <source>
        <strain evidence="2 3">ANC 4603</strain>
    </source>
</reference>
<dbReference type="Proteomes" id="UP000186553">
    <property type="component" value="Unassembled WGS sequence"/>
</dbReference>
<dbReference type="InterPro" id="IPR000182">
    <property type="entry name" value="GNAT_dom"/>
</dbReference>
<organism evidence="2 3">
    <name type="scientific">Acinetobacter celticus</name>
    <dbReference type="NCBI Taxonomy" id="1891224"/>
    <lineage>
        <taxon>Bacteria</taxon>
        <taxon>Pseudomonadati</taxon>
        <taxon>Pseudomonadota</taxon>
        <taxon>Gammaproteobacteria</taxon>
        <taxon>Moraxellales</taxon>
        <taxon>Moraxellaceae</taxon>
        <taxon>Acinetobacter</taxon>
    </lineage>
</organism>
<dbReference type="STRING" id="1891224.BBP83_05235"/>
<protein>
    <recommendedName>
        <fullName evidence="1">N-acetyltransferase domain-containing protein</fullName>
    </recommendedName>
</protein>
<accession>A0A1C3CYD4</accession>
<proteinExistence type="predicted"/>
<dbReference type="InterPro" id="IPR052564">
    <property type="entry name" value="N-acetyltrans/Recomb-assoc"/>
</dbReference>
<evidence type="ECO:0000313" key="3">
    <source>
        <dbReference type="Proteomes" id="UP000186553"/>
    </source>
</evidence>
<evidence type="ECO:0000259" key="1">
    <source>
        <dbReference type="PROSITE" id="PS51186"/>
    </source>
</evidence>
<dbReference type="Gene3D" id="3.40.630.30">
    <property type="match status" value="1"/>
</dbReference>
<dbReference type="PROSITE" id="PS51186">
    <property type="entry name" value="GNAT"/>
    <property type="match status" value="1"/>
</dbReference>
<dbReference type="AlphaFoldDB" id="A0A1C3CYD4"/>
<dbReference type="InterPro" id="IPR016181">
    <property type="entry name" value="Acyl_CoA_acyltransferase"/>
</dbReference>
<dbReference type="PANTHER" id="PTHR43451">
    <property type="entry name" value="ACETYLTRANSFERASE (GNAT) FAMILY PROTEIN"/>
    <property type="match status" value="1"/>
</dbReference>
<keyword evidence="3" id="KW-1185">Reference proteome</keyword>